<dbReference type="Gene3D" id="3.20.20.70">
    <property type="entry name" value="Aldolase class I"/>
    <property type="match status" value="1"/>
</dbReference>
<sequence length="214" mass="23092">MNHLFPYIDRTLIHPNVTITEQYNAIDEVNQLGLAGLVVAPFWVKKHRRELGDTHPATLTAVIGYPYGYQRTEVKQQELELALADGANAIEVVLNTSALFSPTSVWLKIELVKLVAAAHAREVPLTVVLESGLLDDEQLLKLIKTATDAGTDGLKDATGVPLAGTLQPTFSLKKALDFRASVSRSVTVTIAADGATEQELEALVAAGVTRLAIR</sequence>
<dbReference type="SMART" id="SM01133">
    <property type="entry name" value="DeoC"/>
    <property type="match status" value="1"/>
</dbReference>
<proteinExistence type="predicted"/>
<comment type="caution">
    <text evidence="3">The sequence shown here is derived from an EMBL/GenBank/DDBJ whole genome shotgun (WGS) entry which is preliminary data.</text>
</comment>
<dbReference type="InterPro" id="IPR013785">
    <property type="entry name" value="Aldolase_TIM"/>
</dbReference>
<organism evidence="3 4">
    <name type="scientific">Fibrivirga algicola</name>
    <dbReference type="NCBI Taxonomy" id="2950420"/>
    <lineage>
        <taxon>Bacteria</taxon>
        <taxon>Pseudomonadati</taxon>
        <taxon>Bacteroidota</taxon>
        <taxon>Cytophagia</taxon>
        <taxon>Cytophagales</taxon>
        <taxon>Spirosomataceae</taxon>
        <taxon>Fibrivirga</taxon>
    </lineage>
</organism>
<dbReference type="InterPro" id="IPR002915">
    <property type="entry name" value="DeoC/FbaB/LacD_aldolase"/>
</dbReference>
<dbReference type="SUPFAM" id="SSF51569">
    <property type="entry name" value="Aldolase"/>
    <property type="match status" value="1"/>
</dbReference>
<dbReference type="InterPro" id="IPR011343">
    <property type="entry name" value="DeoC"/>
</dbReference>
<keyword evidence="4" id="KW-1185">Reference proteome</keyword>
<evidence type="ECO:0000313" key="3">
    <source>
        <dbReference type="EMBL" id="NID11586.1"/>
    </source>
</evidence>
<evidence type="ECO:0000256" key="1">
    <source>
        <dbReference type="ARBA" id="ARBA00022490"/>
    </source>
</evidence>
<keyword evidence="1" id="KW-0963">Cytoplasm</keyword>
<evidence type="ECO:0000313" key="4">
    <source>
        <dbReference type="Proteomes" id="UP000606008"/>
    </source>
</evidence>
<gene>
    <name evidence="3" type="ORF">F7231_15535</name>
</gene>
<name>A0ABX0QK24_9BACT</name>
<dbReference type="RefSeq" id="WP_166692547.1">
    <property type="nucleotide sequence ID" value="NZ_WAEL01000005.1"/>
</dbReference>
<evidence type="ECO:0000256" key="2">
    <source>
        <dbReference type="ARBA" id="ARBA00023270"/>
    </source>
</evidence>
<reference evidence="3" key="1">
    <citation type="submission" date="2024-05" db="EMBL/GenBank/DDBJ databases">
        <authorList>
            <person name="Jung D.-H."/>
        </authorList>
    </citation>
    <scope>NUCLEOTIDE SEQUENCE</scope>
    <source>
        <strain evidence="3">JA-25</strain>
    </source>
</reference>
<dbReference type="PANTHER" id="PTHR10889:SF1">
    <property type="entry name" value="DEOXYRIBOSE-PHOSPHATE ALDOLASE"/>
    <property type="match status" value="1"/>
</dbReference>
<accession>A0ABX0QK24</accession>
<dbReference type="PANTHER" id="PTHR10889">
    <property type="entry name" value="DEOXYRIBOSE-PHOSPHATE ALDOLASE"/>
    <property type="match status" value="1"/>
</dbReference>
<dbReference type="EMBL" id="WAEL01000005">
    <property type="protein sequence ID" value="NID11586.1"/>
    <property type="molecule type" value="Genomic_DNA"/>
</dbReference>
<keyword evidence="2" id="KW-0704">Schiff base</keyword>
<dbReference type="Proteomes" id="UP000606008">
    <property type="component" value="Unassembled WGS sequence"/>
</dbReference>
<protein>
    <submittedName>
        <fullName evidence="3">Deoxyribose-phosphate aldolase</fullName>
    </submittedName>
</protein>